<comment type="caution">
    <text evidence="2">The sequence shown here is derived from an EMBL/GenBank/DDBJ whole genome shotgun (WGS) entry which is preliminary data.</text>
</comment>
<feature type="region of interest" description="Disordered" evidence="1">
    <location>
        <begin position="1"/>
        <end position="32"/>
    </location>
</feature>
<accession>A0ABR1B7X0</accession>
<name>A0ABR1B7X0_POLSC</name>
<evidence type="ECO:0000313" key="3">
    <source>
        <dbReference type="Proteomes" id="UP001359485"/>
    </source>
</evidence>
<dbReference type="EMBL" id="JAWJWF010000002">
    <property type="protein sequence ID" value="KAK6637833.1"/>
    <property type="molecule type" value="Genomic_DNA"/>
</dbReference>
<keyword evidence="3" id="KW-1185">Reference proteome</keyword>
<evidence type="ECO:0000313" key="2">
    <source>
        <dbReference type="EMBL" id="KAK6637833.1"/>
    </source>
</evidence>
<reference evidence="2 3" key="1">
    <citation type="submission" date="2023-09" db="EMBL/GenBank/DDBJ databases">
        <title>Genomes of two closely related lineages of the louse Polyplax serrata with different host specificities.</title>
        <authorList>
            <person name="Martinu J."/>
            <person name="Tarabai H."/>
            <person name="Stefka J."/>
            <person name="Hypsa V."/>
        </authorList>
    </citation>
    <scope>NUCLEOTIDE SEQUENCE [LARGE SCALE GENOMIC DNA]</scope>
    <source>
        <strain evidence="2">98ZLc_SE</strain>
    </source>
</reference>
<evidence type="ECO:0000256" key="1">
    <source>
        <dbReference type="SAM" id="MobiDB-lite"/>
    </source>
</evidence>
<proteinExistence type="predicted"/>
<feature type="compositionally biased region" description="Basic and acidic residues" evidence="1">
    <location>
        <begin position="63"/>
        <end position="77"/>
    </location>
</feature>
<dbReference type="Proteomes" id="UP001359485">
    <property type="component" value="Unassembled WGS sequence"/>
</dbReference>
<feature type="region of interest" description="Disordered" evidence="1">
    <location>
        <begin position="61"/>
        <end position="92"/>
    </location>
</feature>
<protein>
    <submittedName>
        <fullName evidence="2">Uncharacterized protein</fullName>
    </submittedName>
</protein>
<gene>
    <name evidence="2" type="ORF">RUM44_008255</name>
</gene>
<sequence>MNLKNDEKLNGTPESKKTPKRKTEKERKTWKEKLNERPNFLRVNCQETGETTKTVFFLTSPSMRRDKPEGQTRLRTQEEDEETFPVENSGSDKLRAADVIDQWRSPDSLFTHENYKRRNK</sequence>
<organism evidence="2 3">
    <name type="scientific">Polyplax serrata</name>
    <name type="common">Common mouse louse</name>
    <dbReference type="NCBI Taxonomy" id="468196"/>
    <lineage>
        <taxon>Eukaryota</taxon>
        <taxon>Metazoa</taxon>
        <taxon>Ecdysozoa</taxon>
        <taxon>Arthropoda</taxon>
        <taxon>Hexapoda</taxon>
        <taxon>Insecta</taxon>
        <taxon>Pterygota</taxon>
        <taxon>Neoptera</taxon>
        <taxon>Paraneoptera</taxon>
        <taxon>Psocodea</taxon>
        <taxon>Troctomorpha</taxon>
        <taxon>Phthiraptera</taxon>
        <taxon>Anoplura</taxon>
        <taxon>Polyplacidae</taxon>
        <taxon>Polyplax</taxon>
    </lineage>
</organism>